<dbReference type="AlphaFoldDB" id="A0A7S4IVK8"/>
<dbReference type="Gene3D" id="1.10.150.250">
    <property type="entry name" value="Flavinator of succinate dehydrogenase"/>
    <property type="match status" value="1"/>
</dbReference>
<keyword evidence="3" id="KW-0143">Chaperone</keyword>
<evidence type="ECO:0008006" key="5">
    <source>
        <dbReference type="Google" id="ProtNLM"/>
    </source>
</evidence>
<dbReference type="GO" id="GO:0005759">
    <property type="term" value="C:mitochondrial matrix"/>
    <property type="evidence" value="ECO:0007669"/>
    <property type="project" value="UniProtKB-SubCell"/>
</dbReference>
<accession>A0A7S4IVK8</accession>
<dbReference type="SUPFAM" id="SSF109910">
    <property type="entry name" value="YgfY-like"/>
    <property type="match status" value="1"/>
</dbReference>
<dbReference type="InterPro" id="IPR005631">
    <property type="entry name" value="SDH"/>
</dbReference>
<comment type="subcellular location">
    <subcellularLocation>
        <location evidence="1">Mitochondrion matrix</location>
    </subcellularLocation>
</comment>
<dbReference type="GO" id="GO:0034553">
    <property type="term" value="P:mitochondrial respiratory chain complex II assembly"/>
    <property type="evidence" value="ECO:0007669"/>
    <property type="project" value="TreeGrafter"/>
</dbReference>
<name>A0A7S4IVK8_9EUKA</name>
<dbReference type="GO" id="GO:0006099">
    <property type="term" value="P:tricarboxylic acid cycle"/>
    <property type="evidence" value="ECO:0007669"/>
    <property type="project" value="TreeGrafter"/>
</dbReference>
<protein>
    <recommendedName>
        <fullName evidence="5">Succinate dehydrogenase assembly factor 2, mitochondrial</fullName>
    </recommendedName>
</protein>
<dbReference type="FunFam" id="1.10.150.250:FF:000002">
    <property type="entry name" value="Succinate dehydrogenase assembly factor 2, mitochondrial"/>
    <property type="match status" value="1"/>
</dbReference>
<dbReference type="GO" id="GO:0006121">
    <property type="term" value="P:mitochondrial electron transport, succinate to ubiquinone"/>
    <property type="evidence" value="ECO:0007669"/>
    <property type="project" value="TreeGrafter"/>
</dbReference>
<evidence type="ECO:0000256" key="3">
    <source>
        <dbReference type="ARBA" id="ARBA00023186"/>
    </source>
</evidence>
<reference evidence="4" key="1">
    <citation type="submission" date="2021-01" db="EMBL/GenBank/DDBJ databases">
        <authorList>
            <person name="Corre E."/>
            <person name="Pelletier E."/>
            <person name="Niang G."/>
            <person name="Scheremetjew M."/>
            <person name="Finn R."/>
            <person name="Kale V."/>
            <person name="Holt S."/>
            <person name="Cochrane G."/>
            <person name="Meng A."/>
            <person name="Brown T."/>
            <person name="Cohen L."/>
        </authorList>
    </citation>
    <scope>NUCLEOTIDE SEQUENCE</scope>
    <source>
        <strain evidence="4">DIVA3 518/3/11/1/6</strain>
    </source>
</reference>
<proteinExistence type="predicted"/>
<evidence type="ECO:0000256" key="1">
    <source>
        <dbReference type="ARBA" id="ARBA00004305"/>
    </source>
</evidence>
<dbReference type="EMBL" id="HBKP01025149">
    <property type="protein sequence ID" value="CAE2240792.1"/>
    <property type="molecule type" value="Transcribed_RNA"/>
</dbReference>
<dbReference type="PANTHER" id="PTHR12469:SF2">
    <property type="entry name" value="SUCCINATE DEHYDROGENASE ASSEMBLY FACTOR 2, MITOCHONDRIAL"/>
    <property type="match status" value="1"/>
</dbReference>
<dbReference type="InterPro" id="IPR036714">
    <property type="entry name" value="SDH_sf"/>
</dbReference>
<evidence type="ECO:0000313" key="4">
    <source>
        <dbReference type="EMBL" id="CAE2240792.1"/>
    </source>
</evidence>
<evidence type="ECO:0000256" key="2">
    <source>
        <dbReference type="ARBA" id="ARBA00023128"/>
    </source>
</evidence>
<organism evidence="4">
    <name type="scientific">Vannella robusta</name>
    <dbReference type="NCBI Taxonomy" id="1487602"/>
    <lineage>
        <taxon>Eukaryota</taxon>
        <taxon>Amoebozoa</taxon>
        <taxon>Discosea</taxon>
        <taxon>Flabellinia</taxon>
        <taxon>Vannellidae</taxon>
        <taxon>Vannella</taxon>
    </lineage>
</organism>
<dbReference type="PANTHER" id="PTHR12469">
    <property type="entry name" value="PROTEIN EMI5 HOMOLOG, MITOCHONDRIAL"/>
    <property type="match status" value="1"/>
</dbReference>
<gene>
    <name evidence="4" type="ORF">VSP0166_LOCUS17508</name>
</gene>
<dbReference type="Pfam" id="PF03937">
    <property type="entry name" value="Sdh5"/>
    <property type="match status" value="1"/>
</dbReference>
<keyword evidence="2" id="KW-0496">Mitochondrion</keyword>
<sequence>MLRASHISPISLLVTRTCCFSSSTVPQLDRHRRKLLYQAKQRGMKENCILVGGFAEEHLSEMDDSEISQFEKLLSEIDPELNEWICDVRPFPSHLDGSVAQKMKTYANSNPLNYTFVPHKE</sequence>